<organism evidence="2 3">
    <name type="scientific">Verruconis gallopava</name>
    <dbReference type="NCBI Taxonomy" id="253628"/>
    <lineage>
        <taxon>Eukaryota</taxon>
        <taxon>Fungi</taxon>
        <taxon>Dikarya</taxon>
        <taxon>Ascomycota</taxon>
        <taxon>Pezizomycotina</taxon>
        <taxon>Dothideomycetes</taxon>
        <taxon>Pleosporomycetidae</taxon>
        <taxon>Venturiales</taxon>
        <taxon>Sympoventuriaceae</taxon>
        <taxon>Verruconis</taxon>
    </lineage>
</organism>
<evidence type="ECO:0000259" key="1">
    <source>
        <dbReference type="Pfam" id="PF06985"/>
    </source>
</evidence>
<dbReference type="InterPro" id="IPR052895">
    <property type="entry name" value="HetReg/Transcr_Mod"/>
</dbReference>
<dbReference type="PANTHER" id="PTHR24148">
    <property type="entry name" value="ANKYRIN REPEAT DOMAIN-CONTAINING PROTEIN 39 HOMOLOG-RELATED"/>
    <property type="match status" value="1"/>
</dbReference>
<dbReference type="Pfam" id="PF06985">
    <property type="entry name" value="HET"/>
    <property type="match status" value="1"/>
</dbReference>
<proteinExistence type="predicted"/>
<dbReference type="VEuPathDB" id="FungiDB:PV09_01215"/>
<reference evidence="2 3" key="1">
    <citation type="submission" date="2015-01" db="EMBL/GenBank/DDBJ databases">
        <title>The Genome Sequence of Ochroconis gallopava CBS43764.</title>
        <authorList>
            <consortium name="The Broad Institute Genomics Platform"/>
            <person name="Cuomo C."/>
            <person name="de Hoog S."/>
            <person name="Gorbushina A."/>
            <person name="Stielow B."/>
            <person name="Teixiera M."/>
            <person name="Abouelleil A."/>
            <person name="Chapman S.B."/>
            <person name="Priest M."/>
            <person name="Young S.K."/>
            <person name="Wortman J."/>
            <person name="Nusbaum C."/>
            <person name="Birren B."/>
        </authorList>
    </citation>
    <scope>NUCLEOTIDE SEQUENCE [LARGE SCALE GENOMIC DNA]</scope>
    <source>
        <strain evidence="2 3">CBS 43764</strain>
    </source>
</reference>
<dbReference type="HOGENOM" id="CLU_337765_0_0_1"/>
<name>A0A0D1Z5Q1_9PEZI</name>
<feature type="domain" description="Heterokaryon incompatibility" evidence="1">
    <location>
        <begin position="49"/>
        <end position="174"/>
    </location>
</feature>
<dbReference type="STRING" id="253628.A0A0D1Z5Q1"/>
<dbReference type="Proteomes" id="UP000053259">
    <property type="component" value="Unassembled WGS sequence"/>
</dbReference>
<dbReference type="PANTHER" id="PTHR24148:SF64">
    <property type="entry name" value="HETEROKARYON INCOMPATIBILITY DOMAIN-CONTAINING PROTEIN"/>
    <property type="match status" value="1"/>
</dbReference>
<gene>
    <name evidence="2" type="ORF">PV09_01215</name>
</gene>
<protein>
    <recommendedName>
        <fullName evidence="1">Heterokaryon incompatibility domain-containing protein</fullName>
    </recommendedName>
</protein>
<accession>A0A0D1Z5Q1</accession>
<keyword evidence="3" id="KW-1185">Reference proteome</keyword>
<dbReference type="GeneID" id="27309188"/>
<dbReference type="InParanoid" id="A0A0D1Z5Q1"/>
<evidence type="ECO:0000313" key="3">
    <source>
        <dbReference type="Proteomes" id="UP000053259"/>
    </source>
</evidence>
<dbReference type="OrthoDB" id="194358at2759"/>
<dbReference type="AlphaFoldDB" id="A0A0D1Z5Q1"/>
<dbReference type="RefSeq" id="XP_016218166.1">
    <property type="nucleotide sequence ID" value="XM_016354071.1"/>
</dbReference>
<dbReference type="EMBL" id="KN847531">
    <property type="protein sequence ID" value="KIW08297.1"/>
    <property type="molecule type" value="Genomic_DNA"/>
</dbReference>
<dbReference type="InterPro" id="IPR010730">
    <property type="entry name" value="HET"/>
</dbReference>
<evidence type="ECO:0000313" key="2">
    <source>
        <dbReference type="EMBL" id="KIW08297.1"/>
    </source>
</evidence>
<sequence>MHTLFANCSLKSPERQIRLLTSDLTAGFDDGLPCYTLKVHDCFDAWPEYTAISYTWGPSAPSLRLRINGHIFEVGMHCWYALWQVRHYYGVSSPAIWIDSICINQGDDREKTLQVALMGKIYSNASCVAACIGSSDVLSRLESSLKKDVQSKSDVVLQELDSLTYFSRLWITQELVLASKILLLSGLDTLSWDTISAALKNTAGSGSRAQNAAAEYRSGQSARLASLCRSRAARVRGESPPANSPGSSTLLSLLTVYRQLRCTDPRDKVYALLSLLPTEDPARLIVPNYNIKTLQLFRIIHDFCWKHSKGQDRLNVLRGLQDVAEAMTLQGLEINPNEIYAEMVNSHVQGAEDQHAGVMHRLQLLYTFTLSHGEYGPCEDLTNEVRMEATARMYFPSFKEEAFLRQKLQQLMPAALAADTTFKIVRFQPKDGIMDRCPPLLLVPATARPGDVIACATWGEPIQYPSLLKQSNLVSCCFPILRRKKHEHTLTLLGWAVVLMHEYGKAWNLSIPKDLDQCMGFWLNHIMSIPLGDHRIIILDSGSVLLHLSMPDTFAFALLSREGTLALRYILPSSSSYVNHPAVVDGANRLNENASDPFGMHLWSEIVVSQQYLDLVYSSLCQSAMAAIETTPNQASFAVQLQCYLLEEPKAMHPAIPLWLCFFYYFLACHVLNIDPEDVSSDQAHALKNIAPEKLDVMLYALTNTLGILEEDRKWLRFAVQVQVRAGLNMRKLATFLEFDLKYAWICDLVSSKMAMWALNIRKIADFDWDKLPCYDRDKLQGPSNEQVQSRWDFPEEWSLSFRDAEVASKSLQTRESVIKDELLVVCYKALATCLVANQADEE</sequence>